<keyword evidence="4 6" id="KW-1133">Transmembrane helix</keyword>
<comment type="subcellular location">
    <subcellularLocation>
        <location evidence="1">Cell membrane</location>
        <topology evidence="1">Multi-pass membrane protein</topology>
    </subcellularLocation>
</comment>
<evidence type="ECO:0000256" key="2">
    <source>
        <dbReference type="ARBA" id="ARBA00022475"/>
    </source>
</evidence>
<feature type="transmembrane region" description="Helical" evidence="6">
    <location>
        <begin position="185"/>
        <end position="203"/>
    </location>
</feature>
<keyword evidence="2" id="KW-1003">Cell membrane</keyword>
<reference evidence="7 8" key="1">
    <citation type="submission" date="2020-02" db="EMBL/GenBank/DDBJ databases">
        <title>Whole-genome analyses of novel actinobacteria.</title>
        <authorList>
            <person name="Sahin N."/>
        </authorList>
    </citation>
    <scope>NUCLEOTIDE SEQUENCE [LARGE SCALE GENOMIC DNA]</scope>
    <source>
        <strain evidence="7 8">KC13</strain>
    </source>
</reference>
<dbReference type="Proteomes" id="UP000483261">
    <property type="component" value="Unassembled WGS sequence"/>
</dbReference>
<feature type="transmembrane region" description="Helical" evidence="6">
    <location>
        <begin position="334"/>
        <end position="356"/>
    </location>
</feature>
<feature type="transmembrane region" description="Helical" evidence="6">
    <location>
        <begin position="239"/>
        <end position="257"/>
    </location>
</feature>
<sequence length="447" mass="46443">MLTLLLGILVACAAMTYVIPTGSFRRDGDGTIIPGTYAAAPSSPTTLFELLTSLHTGLVESAPIIFGILITGGMLAVIDSRGVISGAVHLLAVRSGSNRYVVVSVVMLFFGVMSALGTITSEAMAFFPLGLVLARALRLSSLTGVMTILLPASIGYATSFLNPSSLALAQTIAGIPLFSGMPYRVVLFCVFQVVTMAFVLLRVRSEARQAETEPEAIDPTEIQSVAAPEAGGPFGVRHVLALVAFGLCLALFVAGTAMYAWSVAEMAACFVLATVLVAVIFRMPPTEVYEHFIEGMKSLVWVGVVIGVARSISVVLEAGGILDTIVQALGNLLISLPPTGGALALLGTGGAVNFFVGSGTGQAALTMPIIAPLTHVVGLTPQIGVLSFQLGDGVTNLLFPTSSMLMAGLAVAGVSYMRWLRETGWYLLTLAVLAIAAMVVSVLIGYN</sequence>
<evidence type="ECO:0000313" key="7">
    <source>
        <dbReference type="EMBL" id="NGN94151.1"/>
    </source>
</evidence>
<dbReference type="GO" id="GO:0005886">
    <property type="term" value="C:plasma membrane"/>
    <property type="evidence" value="ECO:0007669"/>
    <property type="project" value="UniProtKB-SubCell"/>
</dbReference>
<dbReference type="InterPro" id="IPR018385">
    <property type="entry name" value="C4_dicarb_anaerob_car-like"/>
</dbReference>
<evidence type="ECO:0000313" key="8">
    <source>
        <dbReference type="Proteomes" id="UP000483261"/>
    </source>
</evidence>
<dbReference type="PANTHER" id="PTHR43652">
    <property type="entry name" value="BASIC AMINO ACID ANTIPORTER YFCC-RELATED"/>
    <property type="match status" value="1"/>
</dbReference>
<keyword evidence="3 6" id="KW-0812">Transmembrane</keyword>
<feature type="transmembrane region" description="Helical" evidence="6">
    <location>
        <begin position="61"/>
        <end position="79"/>
    </location>
</feature>
<dbReference type="RefSeq" id="WP_165111868.1">
    <property type="nucleotide sequence ID" value="NZ_JAALAA010000012.1"/>
</dbReference>
<evidence type="ECO:0000256" key="6">
    <source>
        <dbReference type="SAM" id="Phobius"/>
    </source>
</evidence>
<keyword evidence="8" id="KW-1185">Reference proteome</keyword>
<dbReference type="AlphaFoldDB" id="A0A6M1R649"/>
<feature type="transmembrane region" description="Helical" evidence="6">
    <location>
        <begin position="263"/>
        <end position="281"/>
    </location>
</feature>
<feature type="transmembrane region" description="Helical" evidence="6">
    <location>
        <begin position="424"/>
        <end position="446"/>
    </location>
</feature>
<protein>
    <submittedName>
        <fullName evidence="7">YfcC family protein</fullName>
    </submittedName>
</protein>
<dbReference type="PANTHER" id="PTHR43652:SF2">
    <property type="entry name" value="BASIC AMINO ACID ANTIPORTER YFCC-RELATED"/>
    <property type="match status" value="1"/>
</dbReference>
<dbReference type="EMBL" id="JAALAA010000012">
    <property type="protein sequence ID" value="NGN94151.1"/>
    <property type="molecule type" value="Genomic_DNA"/>
</dbReference>
<feature type="transmembrane region" description="Helical" evidence="6">
    <location>
        <begin position="397"/>
        <end position="417"/>
    </location>
</feature>
<feature type="transmembrane region" description="Helical" evidence="6">
    <location>
        <begin position="100"/>
        <end position="119"/>
    </location>
</feature>
<keyword evidence="5 6" id="KW-0472">Membrane</keyword>
<dbReference type="Pfam" id="PF03606">
    <property type="entry name" value="DcuC"/>
    <property type="match status" value="1"/>
</dbReference>
<feature type="transmembrane region" description="Helical" evidence="6">
    <location>
        <begin position="301"/>
        <end position="322"/>
    </location>
</feature>
<organism evidence="7 8">
    <name type="scientific">Nocardioides turkmenicus</name>
    <dbReference type="NCBI Taxonomy" id="2711220"/>
    <lineage>
        <taxon>Bacteria</taxon>
        <taxon>Bacillati</taxon>
        <taxon>Actinomycetota</taxon>
        <taxon>Actinomycetes</taxon>
        <taxon>Propionibacteriales</taxon>
        <taxon>Nocardioidaceae</taxon>
        <taxon>Nocardioides</taxon>
    </lineage>
</organism>
<comment type="caution">
    <text evidence="7">The sequence shown here is derived from an EMBL/GenBank/DDBJ whole genome shotgun (WGS) entry which is preliminary data.</text>
</comment>
<evidence type="ECO:0000256" key="5">
    <source>
        <dbReference type="ARBA" id="ARBA00023136"/>
    </source>
</evidence>
<name>A0A6M1R649_9ACTN</name>
<feature type="transmembrane region" description="Helical" evidence="6">
    <location>
        <begin position="363"/>
        <end position="385"/>
    </location>
</feature>
<evidence type="ECO:0000256" key="4">
    <source>
        <dbReference type="ARBA" id="ARBA00022989"/>
    </source>
</evidence>
<gene>
    <name evidence="7" type="ORF">G5C66_15550</name>
</gene>
<evidence type="ECO:0000256" key="3">
    <source>
        <dbReference type="ARBA" id="ARBA00022692"/>
    </source>
</evidence>
<dbReference type="InterPro" id="IPR051679">
    <property type="entry name" value="DASS-Related_Transporters"/>
</dbReference>
<accession>A0A6M1R649</accession>
<evidence type="ECO:0000256" key="1">
    <source>
        <dbReference type="ARBA" id="ARBA00004651"/>
    </source>
</evidence>
<proteinExistence type="predicted"/>